<accession>A0A163Z5I9</accession>
<reference evidence="1 2" key="1">
    <citation type="submission" date="2016-03" db="EMBL/GenBank/DDBJ databases">
        <title>Microsymbionts genomes from the relict species Vavilovia formosa (Stev.) Fed.</title>
        <authorList>
            <person name="Kopat V."/>
            <person name="Chirak E."/>
            <person name="Kimeklis A."/>
            <person name="Andronov E."/>
        </authorList>
    </citation>
    <scope>NUCLEOTIDE SEQUENCE [LARGE SCALE GENOMIC DNA]</scope>
    <source>
        <strain evidence="1 2">Vaf07</strain>
    </source>
</reference>
<dbReference type="EMBL" id="LVYV01000012">
    <property type="protein sequence ID" value="KZD22934.1"/>
    <property type="molecule type" value="Genomic_DNA"/>
</dbReference>
<keyword evidence="2" id="KW-1185">Reference proteome</keyword>
<sequence>MSGGALVFSALSLYFSVLRETDDLRLIVSKLPDVQLEDRDHLSINNEFSLSLINGGNRPAVILRYTLLVDQGIDDGYCSDRAIWFHSDTAPIIVKAGEALSAGVELKGPDEESTQVKAAKGRWTIPISDRSEEDFAHVRLCLELEVATPSLAYERVQLKILQGTGRLDKDTPFLLLTEDLSRPHKVIQHWGFSFLK</sequence>
<evidence type="ECO:0000313" key="1">
    <source>
        <dbReference type="EMBL" id="KZD22934.1"/>
    </source>
</evidence>
<proteinExistence type="predicted"/>
<dbReference type="STRING" id="943830.A4A58_05875"/>
<gene>
    <name evidence="1" type="ORF">A4A58_05875</name>
</gene>
<name>A0A163Z5I9_9BRAD</name>
<protein>
    <submittedName>
        <fullName evidence="1">Uncharacterized protein</fullName>
    </submittedName>
</protein>
<evidence type="ECO:0000313" key="2">
    <source>
        <dbReference type="Proteomes" id="UP000076574"/>
    </source>
</evidence>
<comment type="caution">
    <text evidence="1">The sequence shown here is derived from an EMBL/GenBank/DDBJ whole genome shotgun (WGS) entry which is preliminary data.</text>
</comment>
<dbReference type="AlphaFoldDB" id="A0A163Z5I9"/>
<organism evidence="1 2">
    <name type="scientific">Tardiphaga robiniae</name>
    <dbReference type="NCBI Taxonomy" id="943830"/>
    <lineage>
        <taxon>Bacteria</taxon>
        <taxon>Pseudomonadati</taxon>
        <taxon>Pseudomonadota</taxon>
        <taxon>Alphaproteobacteria</taxon>
        <taxon>Hyphomicrobiales</taxon>
        <taxon>Nitrobacteraceae</taxon>
        <taxon>Tardiphaga</taxon>
    </lineage>
</organism>
<dbReference type="Proteomes" id="UP000076574">
    <property type="component" value="Unassembled WGS sequence"/>
</dbReference>